<feature type="region of interest" description="Disordered" evidence="1">
    <location>
        <begin position="595"/>
        <end position="634"/>
    </location>
</feature>
<dbReference type="InterPro" id="IPR011990">
    <property type="entry name" value="TPR-like_helical_dom_sf"/>
</dbReference>
<dbReference type="InterPro" id="IPR023299">
    <property type="entry name" value="ATPase_P-typ_cyto_dom_N"/>
</dbReference>
<proteinExistence type="predicted"/>
<dbReference type="EMBL" id="BKCJ010003557">
    <property type="protein sequence ID" value="GEU55809.1"/>
    <property type="molecule type" value="Genomic_DNA"/>
</dbReference>
<feature type="domain" description="Reverse transcriptase zinc-binding" evidence="2">
    <location>
        <begin position="323"/>
        <end position="367"/>
    </location>
</feature>
<dbReference type="InterPro" id="IPR026960">
    <property type="entry name" value="RVT-Znf"/>
</dbReference>
<dbReference type="Gene3D" id="1.25.40.10">
    <property type="entry name" value="Tetratricopeptide repeat domain"/>
    <property type="match status" value="1"/>
</dbReference>
<gene>
    <name evidence="3" type="ORF">Tci_027787</name>
</gene>
<sequence length="634" mass="73760">MLNKLAWTGANMALHRITRHGIRPLIIRFTRREKDCFMSKGIKQSPWEKEFNFEGDNIPIVIQPPCDSASKLRESLELPLVPRFGNEKVADNVVIWTGSRLWSGGCNVVHTTILMGAMDSRVENQNAIDACIAVSLPDLIEARARINKLKFLPYIHVDKRTTLTYLDQIESWHRVSKNAPDKFLAVGSQSFNGKQNWSAIKAPDVIPNCRRYYTKRIDCDHQTKTGLPLGISLESPNVDAIFKGRKQFWRGNKAIELRRTLELRYAEVGRKKRLIDRVEKLFAELKSEGLEPDMRVYIEVIRPSLKVEMIDKAIETYELMKALGKLMTQDRLKEWNPGVDFTCFLCSACEDSHNHLFFQCTFSSKIWKSMKDRAKMKTQNSGSLQNVVEWIAVKPFKNNIWRILQRKYKEHAINLNSQEVLCCAMCCQNMRAAVSVWKYILEFLWYDQMSYYWVNWSGSVQHEGWNRELRKMKLLGPSYALLKETEECSIVLSEDGTYVLREWRERFLGNSPTANIKGKGDVIHILKRVKLTNALYVPEIRRNLVIRNKFIALDTPTRELLKEKNRALEDMVNAMFLSPGLSHVMWGEKIEKSSRMDDEVVQDQRKRDDNDLQDERQYQPKEEDLNLEEAKGQE</sequence>
<organism evidence="3">
    <name type="scientific">Tanacetum cinerariifolium</name>
    <name type="common">Dalmatian daisy</name>
    <name type="synonym">Chrysanthemum cinerariifolium</name>
    <dbReference type="NCBI Taxonomy" id="118510"/>
    <lineage>
        <taxon>Eukaryota</taxon>
        <taxon>Viridiplantae</taxon>
        <taxon>Streptophyta</taxon>
        <taxon>Embryophyta</taxon>
        <taxon>Tracheophyta</taxon>
        <taxon>Spermatophyta</taxon>
        <taxon>Magnoliopsida</taxon>
        <taxon>eudicotyledons</taxon>
        <taxon>Gunneridae</taxon>
        <taxon>Pentapetalae</taxon>
        <taxon>asterids</taxon>
        <taxon>campanulids</taxon>
        <taxon>Asterales</taxon>
        <taxon>Asteraceae</taxon>
        <taxon>Asteroideae</taxon>
        <taxon>Anthemideae</taxon>
        <taxon>Anthemidinae</taxon>
        <taxon>Tanacetum</taxon>
    </lineage>
</organism>
<protein>
    <submittedName>
        <fullName evidence="3">Plasma membrane ATPase 4-like</fullName>
    </submittedName>
</protein>
<dbReference type="AlphaFoldDB" id="A0A6L2L3G7"/>
<dbReference type="Gene3D" id="3.40.1110.10">
    <property type="entry name" value="Calcium-transporting ATPase, cytoplasmic domain N"/>
    <property type="match status" value="1"/>
</dbReference>
<evidence type="ECO:0000313" key="3">
    <source>
        <dbReference type="EMBL" id="GEU55809.1"/>
    </source>
</evidence>
<comment type="caution">
    <text evidence="3">The sequence shown here is derived from an EMBL/GenBank/DDBJ whole genome shotgun (WGS) entry which is preliminary data.</text>
</comment>
<accession>A0A6L2L3G7</accession>
<reference evidence="3" key="1">
    <citation type="journal article" date="2019" name="Sci. Rep.">
        <title>Draft genome of Tanacetum cinerariifolium, the natural source of mosquito coil.</title>
        <authorList>
            <person name="Yamashiro T."/>
            <person name="Shiraishi A."/>
            <person name="Satake H."/>
            <person name="Nakayama K."/>
        </authorList>
    </citation>
    <scope>NUCLEOTIDE SEQUENCE</scope>
</reference>
<dbReference type="GO" id="GO:0000166">
    <property type="term" value="F:nucleotide binding"/>
    <property type="evidence" value="ECO:0007669"/>
    <property type="project" value="InterPro"/>
</dbReference>
<evidence type="ECO:0000256" key="1">
    <source>
        <dbReference type="SAM" id="MobiDB-lite"/>
    </source>
</evidence>
<evidence type="ECO:0000259" key="2">
    <source>
        <dbReference type="Pfam" id="PF13966"/>
    </source>
</evidence>
<dbReference type="Pfam" id="PF13966">
    <property type="entry name" value="zf-RVT"/>
    <property type="match status" value="1"/>
</dbReference>
<name>A0A6L2L3G7_TANCI</name>